<feature type="binding site" evidence="3">
    <location>
        <position position="81"/>
    </location>
    <ligand>
        <name>GTP</name>
        <dbReference type="ChEBI" id="CHEBI:37565"/>
    </ligand>
</feature>
<dbReference type="GO" id="GO:0046872">
    <property type="term" value="F:metal ion binding"/>
    <property type="evidence" value="ECO:0007669"/>
    <property type="project" value="UniProtKB-KW"/>
</dbReference>
<dbReference type="Pfam" id="PF00025">
    <property type="entry name" value="Arf"/>
    <property type="match status" value="1"/>
</dbReference>
<feature type="binding site" evidence="4">
    <location>
        <position position="59"/>
    </location>
    <ligand>
        <name>Mg(2+)</name>
        <dbReference type="ChEBI" id="CHEBI:18420"/>
    </ligand>
</feature>
<evidence type="ECO:0000256" key="4">
    <source>
        <dbReference type="PIRSR" id="PIRSR606689-2"/>
    </source>
</evidence>
<dbReference type="OrthoDB" id="3031459at2759"/>
<dbReference type="Gene3D" id="3.40.50.300">
    <property type="entry name" value="P-loop containing nucleotide triphosphate hydrolases"/>
    <property type="match status" value="1"/>
</dbReference>
<keyword evidence="1 3" id="KW-0547">Nucleotide-binding</keyword>
<evidence type="ECO:0000256" key="1">
    <source>
        <dbReference type="ARBA" id="ARBA00022741"/>
    </source>
</evidence>
<dbReference type="PRINTS" id="PR00449">
    <property type="entry name" value="RASTRNSFRMNG"/>
</dbReference>
<dbReference type="GO" id="GO:0003924">
    <property type="term" value="F:GTPase activity"/>
    <property type="evidence" value="ECO:0007669"/>
    <property type="project" value="InterPro"/>
</dbReference>
<dbReference type="PANTHER" id="PTHR45909:SF1">
    <property type="entry name" value="ADP-RIBOSYLATION FACTOR-RELATED PROTEIN 1"/>
    <property type="match status" value="1"/>
</dbReference>
<keyword evidence="2 3" id="KW-0342">GTP-binding</keyword>
<dbReference type="RefSeq" id="XP_037222687.1">
    <property type="nucleotide sequence ID" value="XM_037359802.1"/>
</dbReference>
<comment type="caution">
    <text evidence="5">The sequence shown here is derived from an EMBL/GenBank/DDBJ whole genome shotgun (WGS) entry which is preliminary data.</text>
</comment>
<dbReference type="EMBL" id="JACAZF010000003">
    <property type="protein sequence ID" value="KAF7309237.1"/>
    <property type="molecule type" value="Genomic_DNA"/>
</dbReference>
<dbReference type="GO" id="GO:0005794">
    <property type="term" value="C:Golgi apparatus"/>
    <property type="evidence" value="ECO:0007669"/>
    <property type="project" value="TreeGrafter"/>
</dbReference>
<protein>
    <submittedName>
        <fullName evidence="5">ADP-ribosylation factor family-domain-containing protein</fullName>
    </submittedName>
</protein>
<dbReference type="Proteomes" id="UP000636479">
    <property type="component" value="Unassembled WGS sequence"/>
</dbReference>
<evidence type="ECO:0000313" key="5">
    <source>
        <dbReference type="EMBL" id="KAF7309237.1"/>
    </source>
</evidence>
<evidence type="ECO:0000256" key="2">
    <source>
        <dbReference type="ARBA" id="ARBA00023134"/>
    </source>
</evidence>
<reference evidence="5" key="1">
    <citation type="submission" date="2020-05" db="EMBL/GenBank/DDBJ databases">
        <title>Mycena genomes resolve the evolution of fungal bioluminescence.</title>
        <authorList>
            <person name="Tsai I.J."/>
        </authorList>
    </citation>
    <scope>NUCLEOTIDE SEQUENCE</scope>
    <source>
        <strain evidence="5">171206Taipei</strain>
    </source>
</reference>
<keyword evidence="4" id="KW-0479">Metal-binding</keyword>
<accession>A0A8H6T3J5</accession>
<keyword evidence="6" id="KW-1185">Reference proteome</keyword>
<dbReference type="SUPFAM" id="SSF52540">
    <property type="entry name" value="P-loop containing nucleoside triphosphate hydrolases"/>
    <property type="match status" value="1"/>
</dbReference>
<dbReference type="SMART" id="SM00177">
    <property type="entry name" value="ARF"/>
    <property type="match status" value="1"/>
</dbReference>
<proteinExistence type="predicted"/>
<dbReference type="InterPro" id="IPR006689">
    <property type="entry name" value="Small_GTPase_ARF/SAR"/>
</dbReference>
<dbReference type="InterPro" id="IPR024156">
    <property type="entry name" value="Small_GTPase_ARF"/>
</dbReference>
<keyword evidence="4" id="KW-0460">Magnesium</keyword>
<dbReference type="GO" id="GO:0006886">
    <property type="term" value="P:intracellular protein transport"/>
    <property type="evidence" value="ECO:0007669"/>
    <property type="project" value="TreeGrafter"/>
</dbReference>
<feature type="binding site" evidence="3">
    <location>
        <begin position="145"/>
        <end position="148"/>
    </location>
    <ligand>
        <name>GTP</name>
        <dbReference type="ChEBI" id="CHEBI:37565"/>
    </ligand>
</feature>
<dbReference type="AlphaFoldDB" id="A0A8H6T3J5"/>
<dbReference type="GeneID" id="59342318"/>
<sequence>MGAAFSSADAVATDLLLPNAPKIFTVVMLGLEGAGCTSLLSRLLVPTDEQPELPPTSPTLALDRVDVSYGSHRIHFWNPSGHERMRNLWPLSFPHAHAFLFIVDATSTAPASSLDKAKETLHGLCTSPKTWTCADPDFPLFVLVNKIDVAGTPSLKDVAAAMDIEGLTKLRCGGEVPLLATSALTGAGLKSVLDSLVARVSHYHIATHNARIEE</sequence>
<evidence type="ECO:0000256" key="3">
    <source>
        <dbReference type="PIRSR" id="PIRSR606689-1"/>
    </source>
</evidence>
<dbReference type="GO" id="GO:0005525">
    <property type="term" value="F:GTP binding"/>
    <property type="evidence" value="ECO:0007669"/>
    <property type="project" value="UniProtKB-KW"/>
</dbReference>
<dbReference type="PANTHER" id="PTHR45909">
    <property type="entry name" value="ADP-RIBOSYLATION FACTOR-RELATED PROTEIN 1"/>
    <property type="match status" value="1"/>
</dbReference>
<gene>
    <name evidence="5" type="ORF">MIND_00294000</name>
</gene>
<dbReference type="InterPro" id="IPR027417">
    <property type="entry name" value="P-loop_NTPase"/>
</dbReference>
<feature type="binding site" evidence="3">
    <location>
        <begin position="30"/>
        <end position="37"/>
    </location>
    <ligand>
        <name>GTP</name>
        <dbReference type="ChEBI" id="CHEBI:37565"/>
    </ligand>
</feature>
<organism evidence="5 6">
    <name type="scientific">Mycena indigotica</name>
    <dbReference type="NCBI Taxonomy" id="2126181"/>
    <lineage>
        <taxon>Eukaryota</taxon>
        <taxon>Fungi</taxon>
        <taxon>Dikarya</taxon>
        <taxon>Basidiomycota</taxon>
        <taxon>Agaricomycotina</taxon>
        <taxon>Agaricomycetes</taxon>
        <taxon>Agaricomycetidae</taxon>
        <taxon>Agaricales</taxon>
        <taxon>Marasmiineae</taxon>
        <taxon>Mycenaceae</taxon>
        <taxon>Mycena</taxon>
    </lineage>
</organism>
<dbReference type="GO" id="GO:0034067">
    <property type="term" value="P:protein localization to Golgi apparatus"/>
    <property type="evidence" value="ECO:0007669"/>
    <property type="project" value="TreeGrafter"/>
</dbReference>
<dbReference type="PROSITE" id="PS51417">
    <property type="entry name" value="ARF"/>
    <property type="match status" value="1"/>
</dbReference>
<name>A0A8H6T3J5_9AGAR</name>
<dbReference type="GO" id="GO:0043001">
    <property type="term" value="P:Golgi to plasma membrane protein transport"/>
    <property type="evidence" value="ECO:0007669"/>
    <property type="project" value="TreeGrafter"/>
</dbReference>
<feature type="binding site" evidence="4">
    <location>
        <position position="37"/>
    </location>
    <ligand>
        <name>Mg(2+)</name>
        <dbReference type="ChEBI" id="CHEBI:18420"/>
    </ligand>
</feature>
<evidence type="ECO:0000313" key="6">
    <source>
        <dbReference type="Proteomes" id="UP000636479"/>
    </source>
</evidence>